<name>A7I7J7_METB6</name>
<reference evidence="4" key="1">
    <citation type="journal article" date="2015" name="Microbiology">
        <title>Genome of Methanoregula boonei 6A8 reveals adaptations to oligotrophic peatland environments.</title>
        <authorList>
            <person name="Braeuer S."/>
            <person name="Cadillo-Quiroz H."/>
            <person name="Kyrpides N."/>
            <person name="Woyke T."/>
            <person name="Goodwin L."/>
            <person name="Detter C."/>
            <person name="Podell S."/>
            <person name="Yavitt J.B."/>
            <person name="Zinder S.H."/>
        </authorList>
    </citation>
    <scope>NUCLEOTIDE SEQUENCE [LARGE SCALE GENOMIC DNA]</scope>
    <source>
        <strain evidence="4">DSM 21154 / JCM 14090 / 6A8</strain>
    </source>
</reference>
<feature type="domain" description="Putative zinc-ribbon" evidence="2">
    <location>
        <begin position="23"/>
        <end position="48"/>
    </location>
</feature>
<dbReference type="Proteomes" id="UP000002408">
    <property type="component" value="Chromosome"/>
</dbReference>
<accession>A7I7J7</accession>
<evidence type="ECO:0000313" key="3">
    <source>
        <dbReference type="EMBL" id="ABS55708.1"/>
    </source>
</evidence>
<keyword evidence="1" id="KW-0812">Transmembrane</keyword>
<evidence type="ECO:0000256" key="1">
    <source>
        <dbReference type="SAM" id="Phobius"/>
    </source>
</evidence>
<feature type="transmembrane region" description="Helical" evidence="1">
    <location>
        <begin position="93"/>
        <end position="122"/>
    </location>
</feature>
<dbReference type="STRING" id="456442.Mboo_1190"/>
<dbReference type="AlphaFoldDB" id="A7I7J7"/>
<dbReference type="HOGENOM" id="CLU_081297_3_0_2"/>
<dbReference type="Pfam" id="PF13248">
    <property type="entry name" value="Zn_ribbon_3"/>
    <property type="match status" value="1"/>
</dbReference>
<gene>
    <name evidence="3" type="ordered locus">Mboo_1190</name>
</gene>
<dbReference type="EMBL" id="CP000780">
    <property type="protein sequence ID" value="ABS55708.1"/>
    <property type="molecule type" value="Genomic_DNA"/>
</dbReference>
<evidence type="ECO:0000259" key="2">
    <source>
        <dbReference type="Pfam" id="PF13248"/>
    </source>
</evidence>
<evidence type="ECO:0000313" key="4">
    <source>
        <dbReference type="Proteomes" id="UP000002408"/>
    </source>
</evidence>
<feature type="transmembrane region" description="Helical" evidence="1">
    <location>
        <begin position="143"/>
        <end position="169"/>
    </location>
</feature>
<keyword evidence="1" id="KW-1133">Transmembrane helix</keyword>
<keyword evidence="4" id="KW-1185">Reference proteome</keyword>
<dbReference type="eggNOG" id="arCOG03293">
    <property type="taxonomic scope" value="Archaea"/>
</dbReference>
<dbReference type="InterPro" id="IPR059113">
    <property type="entry name" value="Znf_ribbon"/>
</dbReference>
<sequence length="192" mass="21094">MNFPVGEMRLKRYFVRFDNYYIMKYCPECGKSLASETARFCENCGAKLSNATPSDQPIVVITPEEKNPVLAAVCSLFVPGFGQVYDGKMARGFAIFIGTVIGLICLIVPGIIIWLFGVYDAYSLAKKMNNNEIPFIPTKTAHLIIYIVLVVIISVIVFAILALIALATFASHETALTPSAIPTMTLPPFFTP</sequence>
<organism evidence="3 4">
    <name type="scientific">Methanoregula boonei (strain DSM 21154 / JCM 14090 / 6A8)</name>
    <dbReference type="NCBI Taxonomy" id="456442"/>
    <lineage>
        <taxon>Archaea</taxon>
        <taxon>Methanobacteriati</taxon>
        <taxon>Methanobacteriota</taxon>
        <taxon>Stenosarchaea group</taxon>
        <taxon>Methanomicrobia</taxon>
        <taxon>Methanomicrobiales</taxon>
        <taxon>Methanoregulaceae</taxon>
        <taxon>Methanoregula</taxon>
    </lineage>
</organism>
<proteinExistence type="predicted"/>
<protein>
    <recommendedName>
        <fullName evidence="2">Putative zinc-ribbon domain-containing protein</fullName>
    </recommendedName>
</protein>
<dbReference type="KEGG" id="mbn:Mboo_1190"/>
<keyword evidence="1" id="KW-0472">Membrane</keyword>